<comment type="similarity">
    <text evidence="1">Belongs to the helicase family. UvrD subfamily.</text>
</comment>
<dbReference type="GO" id="GO:0003677">
    <property type="term" value="F:DNA binding"/>
    <property type="evidence" value="ECO:0007669"/>
    <property type="project" value="UniProtKB-KW"/>
</dbReference>
<comment type="catalytic activity">
    <reaction evidence="15">
        <text>ATP + H2O = ADP + phosphate + H(+)</text>
        <dbReference type="Rhea" id="RHEA:13065"/>
        <dbReference type="ChEBI" id="CHEBI:15377"/>
        <dbReference type="ChEBI" id="CHEBI:15378"/>
        <dbReference type="ChEBI" id="CHEBI:30616"/>
        <dbReference type="ChEBI" id="CHEBI:43474"/>
        <dbReference type="ChEBI" id="CHEBI:456216"/>
        <dbReference type="EC" id="5.6.2.4"/>
    </reaction>
</comment>
<dbReference type="Gene3D" id="1.10.10.160">
    <property type="match status" value="1"/>
</dbReference>
<evidence type="ECO:0000313" key="20">
    <source>
        <dbReference type="Proteomes" id="UP000464262"/>
    </source>
</evidence>
<keyword evidence="10" id="KW-0234">DNA repair</keyword>
<dbReference type="InterPro" id="IPR014016">
    <property type="entry name" value="UvrD-like_ATP-bd"/>
</dbReference>
<evidence type="ECO:0000256" key="16">
    <source>
        <dbReference type="PROSITE-ProRule" id="PRU00560"/>
    </source>
</evidence>
<dbReference type="GO" id="GO:0005524">
    <property type="term" value="F:ATP binding"/>
    <property type="evidence" value="ECO:0007669"/>
    <property type="project" value="UniProtKB-UniRule"/>
</dbReference>
<sequence length="1219" mass="137440">MTNNAMTDFAPLTLIKAGAGAGKTYQIQQTLVEWIEQGHVQPNKILAVTFTEAAAQEMKDRIKQALIEKGLYAAADQIEQAQISTIHSFGLSILERFSYEQGLSAKPRQLSENEQKVLISLALNDVRVIDPILDSLELRGYEAGWSGNAEGDVRVRKLQEHVKAVFDLLQRLPQEKNEALVQRLIEQASSGLSDVYQAQSTKEDVLNQGLLDSVRAITSKYEKKELLALWGATQKVSLFVEALYQATPELISRDWKFWLKLERLSSASKIMKKAGGDYQPNEKNDGQLAFDVWSAVDKLAYHKGPLRTALETVEILLNGANEALQNYQSLKAQSSLIDYTDMVSTANTLLSDKQWLEEIANKYDCLIIDEFQDTNPQQFDLLWKVSKAGLHTLIVGDLKQSIMGFQGSDSHLYASLLEQYPNCVKELTNNWRSASDVMTFVNQLGHTLFPDQYHSLTAKSGLQSSLKGVHKLEFSSSEWCTAKGELSQQKFQKHYPNAVADHIKELLDNQVEVIDRYTKQPRAIRPSDIAVLAKTHAHLDKFANALDSRGLLYKRDQQGKSGDNDWFSQWEVRYLMSALNYLANPNDREAKLSLKVYSKEASLEKSLQDVIEREENNTGLQSDALDRLIEVQDQFRHASTCQLVTQCAQTLGLIGTVAAGAHQEKQRHANILKLAGLAEEFEQTHSETLQSQGVYGRSLSSFLLWLTVNKESLSVLPNVDNDNKNAVNLVTWHKSKGLEWPIVVVAQLDEDLEAKYPTSKLRYNKQSTQADSMLDDAWINIVPKFAHSKTVEKFDNDQADDLDKQLKNLCYVALTRAREQIILPWCDLPNRSNNMLSLIRDLDYSNALVTKAPMPQDPVDTASVEPEPIPKSIKSWDKHEQSQSLEAEINPSTIASNSLQADKQNQQFNREHKINLNAAMDLNPIRENYSSAEVGTWLHQCYQVLLSKPEYATRLWNKLPAIAQQEILCAEITAQISSFKEMAQLQFGARDIQSEVPFLAKHESGAVVSGVVDCLVETEDGLIIIDHKSDEVMSAEAFEHHCHQLTTYAKYLGYTKPVVAIGVNWLREGQIWLLGNQSFSLQQQVTDSLKEESTKIMALDHRKNEYSFEELASLIEVDVEVLQARLDECLSHSSVRFRAGKQLVFVENKNSGYRLQDLATNSNLLLEEFGHQRDNPGYNDYEDEALLAELICNFAIDEDNEGVFQYLLDGIDPYALDKA</sequence>
<dbReference type="Pfam" id="PF12705">
    <property type="entry name" value="PDDEXK_1"/>
    <property type="match status" value="1"/>
</dbReference>
<dbReference type="Pfam" id="PF13361">
    <property type="entry name" value="UvrD_C"/>
    <property type="match status" value="1"/>
</dbReference>
<dbReference type="PROSITE" id="PS51198">
    <property type="entry name" value="UVRD_HELICASE_ATP_BIND"/>
    <property type="match status" value="1"/>
</dbReference>
<dbReference type="SUPFAM" id="SSF52540">
    <property type="entry name" value="P-loop containing nucleoside triphosphate hydrolases"/>
    <property type="match status" value="1"/>
</dbReference>
<evidence type="ECO:0000256" key="7">
    <source>
        <dbReference type="ARBA" id="ARBA00022839"/>
    </source>
</evidence>
<evidence type="ECO:0000256" key="14">
    <source>
        <dbReference type="ARBA" id="ARBA00034923"/>
    </source>
</evidence>
<evidence type="ECO:0000256" key="2">
    <source>
        <dbReference type="ARBA" id="ARBA00022722"/>
    </source>
</evidence>
<dbReference type="Pfam" id="PF00580">
    <property type="entry name" value="UvrD-helicase"/>
    <property type="match status" value="1"/>
</dbReference>
<evidence type="ECO:0000256" key="6">
    <source>
        <dbReference type="ARBA" id="ARBA00022806"/>
    </source>
</evidence>
<keyword evidence="20" id="KW-1185">Reference proteome</keyword>
<keyword evidence="9" id="KW-0238">DNA-binding</keyword>
<dbReference type="InterPro" id="IPR011335">
    <property type="entry name" value="Restrct_endonuc-II-like"/>
</dbReference>
<dbReference type="InterPro" id="IPR038726">
    <property type="entry name" value="PDDEXK_AddAB-type"/>
</dbReference>
<evidence type="ECO:0000256" key="12">
    <source>
        <dbReference type="ARBA" id="ARBA00034617"/>
    </source>
</evidence>
<dbReference type="InterPro" id="IPR027417">
    <property type="entry name" value="P-loop_NTPase"/>
</dbReference>
<evidence type="ECO:0000256" key="15">
    <source>
        <dbReference type="ARBA" id="ARBA00048988"/>
    </source>
</evidence>
<reference evidence="19 20" key="1">
    <citation type="submission" date="2020-01" db="EMBL/GenBank/DDBJ databases">
        <title>Whole genome and functional gene identification of agarase of Vibrio HN897.</title>
        <authorList>
            <person name="Liu Y."/>
            <person name="Zhao Z."/>
        </authorList>
    </citation>
    <scope>NUCLEOTIDE SEQUENCE [LARGE SCALE GENOMIC DNA]</scope>
    <source>
        <strain evidence="19 20">HN897</strain>
    </source>
</reference>
<evidence type="ECO:0000256" key="1">
    <source>
        <dbReference type="ARBA" id="ARBA00009922"/>
    </source>
</evidence>
<dbReference type="SUPFAM" id="SSF52980">
    <property type="entry name" value="Restriction endonuclease-like"/>
    <property type="match status" value="1"/>
</dbReference>
<dbReference type="InterPro" id="IPR014017">
    <property type="entry name" value="DNA_helicase_UvrD-like_C"/>
</dbReference>
<dbReference type="EMBL" id="CP047476">
    <property type="protein sequence ID" value="QIA65397.1"/>
    <property type="molecule type" value="Genomic_DNA"/>
</dbReference>
<evidence type="ECO:0000256" key="10">
    <source>
        <dbReference type="ARBA" id="ARBA00023204"/>
    </source>
</evidence>
<comment type="catalytic activity">
    <reaction evidence="12">
        <text>Couples ATP hydrolysis with the unwinding of duplex DNA by translocating in the 3'-5' direction.</text>
        <dbReference type="EC" id="5.6.2.4"/>
    </reaction>
</comment>
<evidence type="ECO:0000256" key="4">
    <source>
        <dbReference type="ARBA" id="ARBA00022763"/>
    </source>
</evidence>
<dbReference type="GO" id="GO:0004527">
    <property type="term" value="F:exonuclease activity"/>
    <property type="evidence" value="ECO:0007669"/>
    <property type="project" value="UniProtKB-KW"/>
</dbReference>
<accession>A0A7Z2T6T7</accession>
<dbReference type="GO" id="GO:0043138">
    <property type="term" value="F:3'-5' DNA helicase activity"/>
    <property type="evidence" value="ECO:0007669"/>
    <property type="project" value="UniProtKB-EC"/>
</dbReference>
<evidence type="ECO:0000259" key="17">
    <source>
        <dbReference type="PROSITE" id="PS51198"/>
    </source>
</evidence>
<dbReference type="PROSITE" id="PS51217">
    <property type="entry name" value="UVRD_HELICASE_CTER"/>
    <property type="match status" value="1"/>
</dbReference>
<dbReference type="Proteomes" id="UP000464262">
    <property type="component" value="Chromosome 2"/>
</dbReference>
<dbReference type="AlphaFoldDB" id="A0A7Z2T6T7"/>
<gene>
    <name evidence="19" type="ORF">GT360_17815</name>
</gene>
<keyword evidence="11" id="KW-0413">Isomerase</keyword>
<proteinExistence type="inferred from homology"/>
<dbReference type="InterPro" id="IPR013986">
    <property type="entry name" value="DExx_box_DNA_helicase_dom_sf"/>
</dbReference>
<dbReference type="InterPro" id="IPR011604">
    <property type="entry name" value="PDDEXK-like_dom_sf"/>
</dbReference>
<keyword evidence="3 16" id="KW-0547">Nucleotide-binding</keyword>
<keyword evidence="8 16" id="KW-0067">ATP-binding</keyword>
<dbReference type="Gene3D" id="3.40.50.300">
    <property type="entry name" value="P-loop containing nucleotide triphosphate hydrolases"/>
    <property type="match status" value="4"/>
</dbReference>
<feature type="domain" description="UvrD-like helicase ATP-binding" evidence="17">
    <location>
        <begin position="1"/>
        <end position="434"/>
    </location>
</feature>
<feature type="domain" description="UvrD-like helicase C-terminal" evidence="18">
    <location>
        <begin position="452"/>
        <end position="737"/>
    </location>
</feature>
<keyword evidence="4" id="KW-0227">DNA damage</keyword>
<evidence type="ECO:0000256" key="9">
    <source>
        <dbReference type="ARBA" id="ARBA00023125"/>
    </source>
</evidence>
<evidence type="ECO:0000256" key="11">
    <source>
        <dbReference type="ARBA" id="ARBA00023235"/>
    </source>
</evidence>
<keyword evidence="5 16" id="KW-0378">Hydrolase</keyword>
<evidence type="ECO:0000256" key="3">
    <source>
        <dbReference type="ARBA" id="ARBA00022741"/>
    </source>
</evidence>
<dbReference type="Gene3D" id="3.90.320.10">
    <property type="match status" value="1"/>
</dbReference>
<protein>
    <recommendedName>
        <fullName evidence="13">DNA 3'-5' helicase</fullName>
        <ecNumber evidence="13">5.6.2.4</ecNumber>
    </recommendedName>
    <alternativeName>
        <fullName evidence="14">DNA 3'-5' helicase II</fullName>
    </alternativeName>
</protein>
<evidence type="ECO:0000259" key="18">
    <source>
        <dbReference type="PROSITE" id="PS51217"/>
    </source>
</evidence>
<organism evidence="19 20">
    <name type="scientific">Vibrio astriarenae</name>
    <dbReference type="NCBI Taxonomy" id="1481923"/>
    <lineage>
        <taxon>Bacteria</taxon>
        <taxon>Pseudomonadati</taxon>
        <taxon>Pseudomonadota</taxon>
        <taxon>Gammaproteobacteria</taxon>
        <taxon>Vibrionales</taxon>
        <taxon>Vibrionaceae</taxon>
        <taxon>Vibrio</taxon>
    </lineage>
</organism>
<evidence type="ECO:0000256" key="13">
    <source>
        <dbReference type="ARBA" id="ARBA00034808"/>
    </source>
</evidence>
<keyword evidence="6 16" id="KW-0347">Helicase</keyword>
<keyword evidence="7" id="KW-0269">Exonuclease</keyword>
<feature type="binding site" evidence="16">
    <location>
        <begin position="17"/>
        <end position="24"/>
    </location>
    <ligand>
        <name>ATP</name>
        <dbReference type="ChEBI" id="CHEBI:30616"/>
    </ligand>
</feature>
<dbReference type="PANTHER" id="PTHR11070">
    <property type="entry name" value="UVRD / RECB / PCRA DNA HELICASE FAMILY MEMBER"/>
    <property type="match status" value="1"/>
</dbReference>
<name>A0A7Z2T6T7_9VIBR</name>
<dbReference type="PANTHER" id="PTHR11070:SF2">
    <property type="entry name" value="ATP-DEPENDENT DNA HELICASE SRS2"/>
    <property type="match status" value="1"/>
</dbReference>
<dbReference type="KEGG" id="vas:GT360_17815"/>
<keyword evidence="2" id="KW-0540">Nuclease</keyword>
<dbReference type="EC" id="5.6.2.4" evidence="13"/>
<evidence type="ECO:0000256" key="8">
    <source>
        <dbReference type="ARBA" id="ARBA00022840"/>
    </source>
</evidence>
<evidence type="ECO:0000256" key="5">
    <source>
        <dbReference type="ARBA" id="ARBA00022801"/>
    </source>
</evidence>
<dbReference type="GO" id="GO:0000725">
    <property type="term" value="P:recombinational repair"/>
    <property type="evidence" value="ECO:0007669"/>
    <property type="project" value="TreeGrafter"/>
</dbReference>
<dbReference type="InterPro" id="IPR000212">
    <property type="entry name" value="DNA_helicase_UvrD/REP"/>
</dbReference>
<dbReference type="RefSeq" id="WP_164650297.1">
    <property type="nucleotide sequence ID" value="NZ_CP047476.1"/>
</dbReference>
<evidence type="ECO:0000313" key="19">
    <source>
        <dbReference type="EMBL" id="QIA65397.1"/>
    </source>
</evidence>